<protein>
    <submittedName>
        <fullName evidence="1">3470_t:CDS:1</fullName>
    </submittedName>
</protein>
<comment type="caution">
    <text evidence="1">The sequence shown here is derived from an EMBL/GenBank/DDBJ whole genome shotgun (WGS) entry which is preliminary data.</text>
</comment>
<dbReference type="Proteomes" id="UP000789525">
    <property type="component" value="Unassembled WGS sequence"/>
</dbReference>
<name>A0ACA9L7R1_9GLOM</name>
<evidence type="ECO:0000313" key="1">
    <source>
        <dbReference type="EMBL" id="CAG8511926.1"/>
    </source>
</evidence>
<accession>A0ACA9L7R1</accession>
<proteinExistence type="predicted"/>
<reference evidence="1" key="1">
    <citation type="submission" date="2021-06" db="EMBL/GenBank/DDBJ databases">
        <authorList>
            <person name="Kallberg Y."/>
            <person name="Tangrot J."/>
            <person name="Rosling A."/>
        </authorList>
    </citation>
    <scope>NUCLEOTIDE SEQUENCE</scope>
    <source>
        <strain evidence="1">CL356</strain>
    </source>
</reference>
<evidence type="ECO:0000313" key="2">
    <source>
        <dbReference type="Proteomes" id="UP000789525"/>
    </source>
</evidence>
<dbReference type="EMBL" id="CAJVPT010004746">
    <property type="protein sequence ID" value="CAG8511926.1"/>
    <property type="molecule type" value="Genomic_DNA"/>
</dbReference>
<sequence length="461" mass="50884">MSSGGVQCPSCGAVFPHAKFAEGSRCSQCTSGKPDEPQCVSCGIIFPKLKGEICGSCASLSGSSRPLCLPLCRIYADIDLPLSAPIQRKSFDSSYVLKRVDKALETPHNPRKSSHQRSASLTSTKTGAFVANFRDRLNAQPKHRPPPAPISDHARNTPPARAGIFISVTSMFFNAVLKKDFTPYSEFYKPETGFQDVLEDIRKHVDVECSRILDVPLTPLTARTESDDDDTSDGPLTLMERSETFDLAYFYDTYELGKGKTKVVHKLRRSEDGPFYTAKKYYQGDTDGEVTTASNFKWLRQEMIRAVFAARVTENFVTKTKRMNISIHDIAFLVPVILHEHVKGSKAGAWLSDELVHGEMQKFSGTYQAGQHLETDLAGITCDALAHWSFSTGSKERVFVDLQADSGVGDGGEHGIQTFKEQHKCNRICRQLDLPPLIDSVQATGEPIEGTKESEESTATE</sequence>
<keyword evidence="2" id="KW-1185">Reference proteome</keyword>
<organism evidence="1 2">
    <name type="scientific">Acaulospora colombiana</name>
    <dbReference type="NCBI Taxonomy" id="27376"/>
    <lineage>
        <taxon>Eukaryota</taxon>
        <taxon>Fungi</taxon>
        <taxon>Fungi incertae sedis</taxon>
        <taxon>Mucoromycota</taxon>
        <taxon>Glomeromycotina</taxon>
        <taxon>Glomeromycetes</taxon>
        <taxon>Diversisporales</taxon>
        <taxon>Acaulosporaceae</taxon>
        <taxon>Acaulospora</taxon>
    </lineage>
</organism>
<gene>
    <name evidence="1" type="ORF">ACOLOM_LOCUS3259</name>
</gene>